<dbReference type="AlphaFoldDB" id="A0A225W6C0"/>
<evidence type="ECO:0000313" key="2">
    <source>
        <dbReference type="EMBL" id="OWZ13125.1"/>
    </source>
</evidence>
<evidence type="ECO:0000313" key="3">
    <source>
        <dbReference type="Proteomes" id="UP000198211"/>
    </source>
</evidence>
<feature type="non-terminal residue" evidence="2">
    <location>
        <position position="1"/>
    </location>
</feature>
<dbReference type="PANTHER" id="PTHR34605">
    <property type="entry name" value="PHAGE_INTEGRASE DOMAIN-CONTAINING PROTEIN"/>
    <property type="match status" value="1"/>
</dbReference>
<dbReference type="InterPro" id="IPR052925">
    <property type="entry name" value="Phage_Integrase-like_Recomb"/>
</dbReference>
<evidence type="ECO:0000256" key="1">
    <source>
        <dbReference type="ARBA" id="ARBA00023172"/>
    </source>
</evidence>
<dbReference type="InterPro" id="IPR013762">
    <property type="entry name" value="Integrase-like_cat_sf"/>
</dbReference>
<name>A0A225W6C0_9STRA</name>
<gene>
    <name evidence="2" type="ORF">PHMEG_00013611</name>
</gene>
<sequence>TIVSQLASGRWYHRRFQNADIPRVPQLRIILQGIRRMSNPVTKKYSVTPSFLRVLRHSITIANPRHRLLWGSLLLAYFFLYCLKDAHVYFTDKNGSPVSSEEATAVTIGLEGAKNDQYGRGAWRTMHASGDWSLCPVRALRHIRLARTQLGCAHCEHLCMNLSSEEVTMRLKQVAIKVGVPPSRYATHSLRIGGATSLWNARVDSLAIKLLGRWVSRCYEEYPVQAAAATAGLSGRMI</sequence>
<dbReference type="InterPro" id="IPR011010">
    <property type="entry name" value="DNA_brk_join_enz"/>
</dbReference>
<dbReference type="EMBL" id="NBNE01001664">
    <property type="protein sequence ID" value="OWZ13125.1"/>
    <property type="molecule type" value="Genomic_DNA"/>
</dbReference>
<protein>
    <recommendedName>
        <fullName evidence="4">Tyr recombinase domain-containing protein</fullName>
    </recommendedName>
</protein>
<dbReference type="Gene3D" id="1.10.443.10">
    <property type="entry name" value="Intergrase catalytic core"/>
    <property type="match status" value="1"/>
</dbReference>
<dbReference type="GO" id="GO:0006310">
    <property type="term" value="P:DNA recombination"/>
    <property type="evidence" value="ECO:0007669"/>
    <property type="project" value="UniProtKB-KW"/>
</dbReference>
<dbReference type="OrthoDB" id="123621at2759"/>
<accession>A0A225W6C0</accession>
<keyword evidence="3" id="KW-1185">Reference proteome</keyword>
<organism evidence="2 3">
    <name type="scientific">Phytophthora megakarya</name>
    <dbReference type="NCBI Taxonomy" id="4795"/>
    <lineage>
        <taxon>Eukaryota</taxon>
        <taxon>Sar</taxon>
        <taxon>Stramenopiles</taxon>
        <taxon>Oomycota</taxon>
        <taxon>Peronosporomycetes</taxon>
        <taxon>Peronosporales</taxon>
        <taxon>Peronosporaceae</taxon>
        <taxon>Phytophthora</taxon>
    </lineage>
</organism>
<keyword evidence="1" id="KW-0233">DNA recombination</keyword>
<dbReference type="GO" id="GO:0003677">
    <property type="term" value="F:DNA binding"/>
    <property type="evidence" value="ECO:0007669"/>
    <property type="project" value="InterPro"/>
</dbReference>
<evidence type="ECO:0008006" key="4">
    <source>
        <dbReference type="Google" id="ProtNLM"/>
    </source>
</evidence>
<dbReference type="SUPFAM" id="SSF56349">
    <property type="entry name" value="DNA breaking-rejoining enzymes"/>
    <property type="match status" value="1"/>
</dbReference>
<proteinExistence type="predicted"/>
<reference evidence="3" key="1">
    <citation type="submission" date="2017-03" db="EMBL/GenBank/DDBJ databases">
        <title>Phytopthora megakarya and P. palmivora, two closely related causual agents of cacao black pod achieved similar genome size and gene model numbers by different mechanisms.</title>
        <authorList>
            <person name="Ali S."/>
            <person name="Shao J."/>
            <person name="Larry D.J."/>
            <person name="Kronmiller B."/>
            <person name="Shen D."/>
            <person name="Strem M.D."/>
            <person name="Melnick R.L."/>
            <person name="Guiltinan M.J."/>
            <person name="Tyler B.M."/>
            <person name="Meinhardt L.W."/>
            <person name="Bailey B.A."/>
        </authorList>
    </citation>
    <scope>NUCLEOTIDE SEQUENCE [LARGE SCALE GENOMIC DNA]</scope>
    <source>
        <strain evidence="3">zdho120</strain>
    </source>
</reference>
<dbReference type="GO" id="GO:0015074">
    <property type="term" value="P:DNA integration"/>
    <property type="evidence" value="ECO:0007669"/>
    <property type="project" value="InterPro"/>
</dbReference>
<dbReference type="STRING" id="4795.A0A225W6C0"/>
<comment type="caution">
    <text evidence="2">The sequence shown here is derived from an EMBL/GenBank/DDBJ whole genome shotgun (WGS) entry which is preliminary data.</text>
</comment>
<dbReference type="PANTHER" id="PTHR34605:SF4">
    <property type="entry name" value="DNA ADENINE METHYLTRANSFERASE"/>
    <property type="match status" value="1"/>
</dbReference>
<dbReference type="Proteomes" id="UP000198211">
    <property type="component" value="Unassembled WGS sequence"/>
</dbReference>